<evidence type="ECO:0000259" key="2">
    <source>
        <dbReference type="Pfam" id="PF03795"/>
    </source>
</evidence>
<dbReference type="SUPFAM" id="SSF54909">
    <property type="entry name" value="Dimeric alpha+beta barrel"/>
    <property type="match status" value="1"/>
</dbReference>
<feature type="domain" description="YCII-related" evidence="2">
    <location>
        <begin position="1"/>
        <end position="116"/>
    </location>
</feature>
<dbReference type="RefSeq" id="WP_204960468.1">
    <property type="nucleotide sequence ID" value="NZ_JAFEUO010000006.1"/>
</dbReference>
<dbReference type="Gene3D" id="3.30.70.1060">
    <property type="entry name" value="Dimeric alpha+beta barrel"/>
    <property type="match status" value="1"/>
</dbReference>
<dbReference type="PANTHER" id="PTHR35174">
    <property type="entry name" value="BLL7171 PROTEIN-RELATED"/>
    <property type="match status" value="1"/>
</dbReference>
<evidence type="ECO:0000313" key="4">
    <source>
        <dbReference type="Proteomes" id="UP000809587"/>
    </source>
</evidence>
<name>A0ABS2JFE2_9ACTN</name>
<reference evidence="3 4" key="1">
    <citation type="submission" date="2021-02" db="EMBL/GenBank/DDBJ databases">
        <authorList>
            <person name="Lee D.-H."/>
        </authorList>
    </citation>
    <scope>NUCLEOTIDE SEQUENCE [LARGE SCALE GENOMIC DNA]</scope>
    <source>
        <strain evidence="3 4">MMS20-R2-29</strain>
    </source>
</reference>
<dbReference type="Pfam" id="PF03795">
    <property type="entry name" value="YCII"/>
    <property type="match status" value="1"/>
</dbReference>
<dbReference type="Proteomes" id="UP000809587">
    <property type="component" value="Unassembled WGS sequence"/>
</dbReference>
<proteinExistence type="inferred from homology"/>
<comment type="caution">
    <text evidence="3">The sequence shown here is derived from an EMBL/GenBank/DDBJ whole genome shotgun (WGS) entry which is preliminary data.</text>
</comment>
<dbReference type="InterPro" id="IPR005545">
    <property type="entry name" value="YCII"/>
</dbReference>
<dbReference type="EMBL" id="JAFEUO010000006">
    <property type="protein sequence ID" value="MBM7085250.1"/>
    <property type="molecule type" value="Genomic_DNA"/>
</dbReference>
<dbReference type="InterPro" id="IPR011008">
    <property type="entry name" value="Dimeric_a/b-barrel"/>
</dbReference>
<evidence type="ECO:0000313" key="3">
    <source>
        <dbReference type="EMBL" id="MBM7085250.1"/>
    </source>
</evidence>
<organism evidence="3 4">
    <name type="scientific">Micromonospora humidisoli</name>
    <dbReference type="NCBI Taxonomy" id="2807622"/>
    <lineage>
        <taxon>Bacteria</taxon>
        <taxon>Bacillati</taxon>
        <taxon>Actinomycetota</taxon>
        <taxon>Actinomycetes</taxon>
        <taxon>Micromonosporales</taxon>
        <taxon>Micromonosporaceae</taxon>
        <taxon>Micromonospora</taxon>
    </lineage>
</organism>
<sequence>MKYLIMISHNQQTRDAWQNMSDTEREMGFKAHMSLVEDLAESGELIVSEALADQGQAKKVLVRDGKISTTDGPFPEVKEYVAGIYLIECDTIEQAVGHAARIPEANFGLVEVRPVLGAGGPDM</sequence>
<evidence type="ECO:0000256" key="1">
    <source>
        <dbReference type="ARBA" id="ARBA00007689"/>
    </source>
</evidence>
<accession>A0ABS2JFE2</accession>
<gene>
    <name evidence="3" type="ORF">JQN84_22260</name>
</gene>
<protein>
    <submittedName>
        <fullName evidence="3">YciI family protein</fullName>
    </submittedName>
</protein>
<comment type="similarity">
    <text evidence="1">Belongs to the YciI family.</text>
</comment>
<keyword evidence="4" id="KW-1185">Reference proteome</keyword>
<dbReference type="PANTHER" id="PTHR35174:SF3">
    <property type="entry name" value="BLL7171 PROTEIN"/>
    <property type="match status" value="1"/>
</dbReference>